<dbReference type="PANTHER" id="PTHR36427:SF3">
    <property type="entry name" value="LARGE RIBOSOMAL SUBUNIT PROTEIN UL1M"/>
    <property type="match status" value="1"/>
</dbReference>
<dbReference type="InterPro" id="IPR005878">
    <property type="entry name" value="Ribosom_uL1_bac-type"/>
</dbReference>
<keyword evidence="4" id="KW-0689">Ribosomal protein</keyword>
<evidence type="ECO:0000256" key="2">
    <source>
        <dbReference type="ARBA" id="ARBA00022730"/>
    </source>
</evidence>
<dbReference type="NCBIfam" id="TIGR01169">
    <property type="entry name" value="rplA_bact"/>
    <property type="match status" value="1"/>
</dbReference>
<dbReference type="InterPro" id="IPR023673">
    <property type="entry name" value="Ribosomal_uL1_CS"/>
</dbReference>
<dbReference type="Gene3D" id="3.30.190.20">
    <property type="match status" value="1"/>
</dbReference>
<evidence type="ECO:0000256" key="5">
    <source>
        <dbReference type="ARBA" id="ARBA00023274"/>
    </source>
</evidence>
<accession>A0A381X9V7</accession>
<dbReference type="FunFam" id="3.40.50.790:FF:000001">
    <property type="entry name" value="50S ribosomal protein L1"/>
    <property type="match status" value="1"/>
</dbReference>
<dbReference type="HAMAP" id="MF_01318_B">
    <property type="entry name" value="Ribosomal_uL1_B"/>
    <property type="match status" value="1"/>
</dbReference>
<dbReference type="InterPro" id="IPR023674">
    <property type="entry name" value="Ribosomal_uL1-like"/>
</dbReference>
<dbReference type="Pfam" id="PF00687">
    <property type="entry name" value="Ribosomal_L1"/>
    <property type="match status" value="1"/>
</dbReference>
<dbReference type="InterPro" id="IPR002143">
    <property type="entry name" value="Ribosomal_uL1"/>
</dbReference>
<dbReference type="GO" id="GO:0015934">
    <property type="term" value="C:large ribosomal subunit"/>
    <property type="evidence" value="ECO:0007669"/>
    <property type="project" value="InterPro"/>
</dbReference>
<dbReference type="AlphaFoldDB" id="A0A381X9V7"/>
<keyword evidence="5" id="KW-0687">Ribonucleoprotein</keyword>
<dbReference type="PIRSF" id="PIRSF002155">
    <property type="entry name" value="Ribosomal_L1"/>
    <property type="match status" value="1"/>
</dbReference>
<dbReference type="InterPro" id="IPR028364">
    <property type="entry name" value="Ribosomal_uL1/biogenesis"/>
</dbReference>
<proteinExistence type="inferred from homology"/>
<keyword evidence="2" id="KW-0699">rRNA-binding</keyword>
<evidence type="ECO:0000313" key="6">
    <source>
        <dbReference type="EMBL" id="SVA61332.1"/>
    </source>
</evidence>
<dbReference type="Gene3D" id="3.40.50.790">
    <property type="match status" value="1"/>
</dbReference>
<dbReference type="PROSITE" id="PS01199">
    <property type="entry name" value="RIBOSOMAL_L1"/>
    <property type="match status" value="1"/>
</dbReference>
<dbReference type="SUPFAM" id="SSF56808">
    <property type="entry name" value="Ribosomal protein L1"/>
    <property type="match status" value="1"/>
</dbReference>
<dbReference type="PANTHER" id="PTHR36427">
    <property type="entry name" value="54S RIBOSOMAL PROTEIN L1, MITOCHONDRIAL"/>
    <property type="match status" value="1"/>
</dbReference>
<evidence type="ECO:0000256" key="3">
    <source>
        <dbReference type="ARBA" id="ARBA00022884"/>
    </source>
</evidence>
<evidence type="ECO:0000256" key="1">
    <source>
        <dbReference type="ARBA" id="ARBA00010531"/>
    </source>
</evidence>
<name>A0A381X9V7_9ZZZZ</name>
<reference evidence="6" key="1">
    <citation type="submission" date="2018-05" db="EMBL/GenBank/DDBJ databases">
        <authorList>
            <person name="Lanie J.A."/>
            <person name="Ng W.-L."/>
            <person name="Kazmierczak K.M."/>
            <person name="Andrzejewski T.M."/>
            <person name="Davidsen T.M."/>
            <person name="Wayne K.J."/>
            <person name="Tettelin H."/>
            <person name="Glass J.I."/>
            <person name="Rusch D."/>
            <person name="Podicherti R."/>
            <person name="Tsui H.-C.T."/>
            <person name="Winkler M.E."/>
        </authorList>
    </citation>
    <scope>NUCLEOTIDE SEQUENCE</scope>
</reference>
<keyword evidence="3" id="KW-0694">RNA-binding</keyword>
<dbReference type="GO" id="GO:0006412">
    <property type="term" value="P:translation"/>
    <property type="evidence" value="ECO:0007669"/>
    <property type="project" value="InterPro"/>
</dbReference>
<sequence>MGKSGKRYDTAAAGFDRDQMYSGSEALGLVSSLAAAKFDESIDLLVRLSVDPRKTDEMVRGTVALPSGTGRDVRVAVFAQGEAAAAAREAGADHVGADDLAAEVEGGMLDFDVAIATPDMMPAVGKLGRSLGPRGLMPNPKSGTVTDDVAKAVGEFKGGKVEFRTDRFGNVHLPIGKASFEASDLSANLKAAIEELERLKPSSAKGRYLKKVSVSSTMGPGIRIDPQRVAE</sequence>
<evidence type="ECO:0008006" key="7">
    <source>
        <dbReference type="Google" id="ProtNLM"/>
    </source>
</evidence>
<gene>
    <name evidence="6" type="ORF">METZ01_LOCUS114186</name>
</gene>
<dbReference type="GO" id="GO:0003735">
    <property type="term" value="F:structural constituent of ribosome"/>
    <property type="evidence" value="ECO:0007669"/>
    <property type="project" value="InterPro"/>
</dbReference>
<comment type="similarity">
    <text evidence="1">Belongs to the universal ribosomal protein uL1 family.</text>
</comment>
<dbReference type="CDD" id="cd00403">
    <property type="entry name" value="Ribosomal_L1"/>
    <property type="match status" value="1"/>
</dbReference>
<dbReference type="InterPro" id="IPR016095">
    <property type="entry name" value="Ribosomal_uL1_3-a/b-sand"/>
</dbReference>
<organism evidence="6">
    <name type="scientific">marine metagenome</name>
    <dbReference type="NCBI Taxonomy" id="408172"/>
    <lineage>
        <taxon>unclassified sequences</taxon>
        <taxon>metagenomes</taxon>
        <taxon>ecological metagenomes</taxon>
    </lineage>
</organism>
<evidence type="ECO:0000256" key="4">
    <source>
        <dbReference type="ARBA" id="ARBA00022980"/>
    </source>
</evidence>
<dbReference type="GO" id="GO:0019843">
    <property type="term" value="F:rRNA binding"/>
    <property type="evidence" value="ECO:0007669"/>
    <property type="project" value="UniProtKB-KW"/>
</dbReference>
<protein>
    <recommendedName>
        <fullName evidence="7">Ribosomal protein</fullName>
    </recommendedName>
</protein>
<dbReference type="EMBL" id="UINC01014370">
    <property type="protein sequence ID" value="SVA61332.1"/>
    <property type="molecule type" value="Genomic_DNA"/>
</dbReference>